<gene>
    <name evidence="3" type="primary">105621316</name>
</gene>
<dbReference type="InParanoid" id="A0A158NKW3"/>
<dbReference type="InterPro" id="IPR022047">
    <property type="entry name" value="Microcephalin-like"/>
</dbReference>
<dbReference type="SUPFAM" id="SSF52113">
    <property type="entry name" value="BRCT domain"/>
    <property type="match status" value="1"/>
</dbReference>
<dbReference type="OrthoDB" id="2384350at2759"/>
<dbReference type="PROSITE" id="PS50172">
    <property type="entry name" value="BRCT"/>
    <property type="match status" value="1"/>
</dbReference>
<name>A0A158NKW3_ATTCE</name>
<reference evidence="4" key="1">
    <citation type="journal article" date="2011" name="PLoS Genet.">
        <title>The genome sequence of the leaf-cutter ant Atta cephalotes reveals insights into its obligate symbiotic lifestyle.</title>
        <authorList>
            <person name="Suen G."/>
            <person name="Teiling C."/>
            <person name="Li L."/>
            <person name="Holt C."/>
            <person name="Abouheif E."/>
            <person name="Bornberg-Bauer E."/>
            <person name="Bouffard P."/>
            <person name="Caldera E.J."/>
            <person name="Cash E."/>
            <person name="Cavanaugh A."/>
            <person name="Denas O."/>
            <person name="Elhaik E."/>
            <person name="Fave M.J."/>
            <person name="Gadau J."/>
            <person name="Gibson J.D."/>
            <person name="Graur D."/>
            <person name="Grubbs K.J."/>
            <person name="Hagen D.E."/>
            <person name="Harkins T.T."/>
            <person name="Helmkampf M."/>
            <person name="Hu H."/>
            <person name="Johnson B.R."/>
            <person name="Kim J."/>
            <person name="Marsh S.E."/>
            <person name="Moeller J.A."/>
            <person name="Munoz-Torres M.C."/>
            <person name="Murphy M.C."/>
            <person name="Naughton M.C."/>
            <person name="Nigam S."/>
            <person name="Overson R."/>
            <person name="Rajakumar R."/>
            <person name="Reese J.T."/>
            <person name="Scott J.J."/>
            <person name="Smith C.R."/>
            <person name="Tao S."/>
            <person name="Tsutsui N.D."/>
            <person name="Viljakainen L."/>
            <person name="Wissler L."/>
            <person name="Yandell M.D."/>
            <person name="Zimmer F."/>
            <person name="Taylor J."/>
            <person name="Slater S.C."/>
            <person name="Clifton S.W."/>
            <person name="Warren W.C."/>
            <person name="Elsik C.G."/>
            <person name="Smith C.D."/>
            <person name="Weinstock G.M."/>
            <person name="Gerardo N.M."/>
            <person name="Currie C.R."/>
        </authorList>
    </citation>
    <scope>NUCLEOTIDE SEQUENCE [LARGE SCALE GENOMIC DNA]</scope>
</reference>
<evidence type="ECO:0000256" key="1">
    <source>
        <dbReference type="SAM" id="MobiDB-lite"/>
    </source>
</evidence>
<feature type="region of interest" description="Disordered" evidence="1">
    <location>
        <begin position="213"/>
        <end position="232"/>
    </location>
</feature>
<dbReference type="Gene3D" id="3.40.50.10190">
    <property type="entry name" value="BRCT domain"/>
    <property type="match status" value="2"/>
</dbReference>
<dbReference type="InterPro" id="IPR036420">
    <property type="entry name" value="BRCT_dom_sf"/>
</dbReference>
<feature type="compositionally biased region" description="Polar residues" evidence="1">
    <location>
        <begin position="218"/>
        <end position="227"/>
    </location>
</feature>
<dbReference type="PANTHER" id="PTHR14625">
    <property type="entry name" value="MICROCEPHALIN"/>
    <property type="match status" value="1"/>
</dbReference>
<dbReference type="CDD" id="cd17751">
    <property type="entry name" value="BRCT_microcephalin_rpt3"/>
    <property type="match status" value="1"/>
</dbReference>
<dbReference type="STRING" id="12957.A0A158NKW3"/>
<feature type="region of interest" description="Disordered" evidence="1">
    <location>
        <begin position="755"/>
        <end position="779"/>
    </location>
</feature>
<accession>A0A158NKW3</accession>
<evidence type="ECO:0000259" key="2">
    <source>
        <dbReference type="PROSITE" id="PS50172"/>
    </source>
</evidence>
<dbReference type="InterPro" id="IPR001357">
    <property type="entry name" value="BRCT_dom"/>
</dbReference>
<proteinExistence type="predicted"/>
<evidence type="ECO:0000313" key="3">
    <source>
        <dbReference type="EnsemblMetazoa" id="XP_012058171.1"/>
    </source>
</evidence>
<dbReference type="eggNOG" id="KOG4362">
    <property type="taxonomic scope" value="Eukaryota"/>
</dbReference>
<reference evidence="3" key="2">
    <citation type="submission" date="2016-04" db="UniProtKB">
        <authorList>
            <consortium name="EnsemblMetazoa"/>
        </authorList>
    </citation>
    <scope>IDENTIFICATION</scope>
</reference>
<dbReference type="EMBL" id="ADTU01018978">
    <property type="status" value="NOT_ANNOTATED_CDS"/>
    <property type="molecule type" value="Genomic_DNA"/>
</dbReference>
<dbReference type="PANTHER" id="PTHR14625:SF3">
    <property type="entry name" value="MICROCEPHALIN"/>
    <property type="match status" value="1"/>
</dbReference>
<dbReference type="Proteomes" id="UP000005205">
    <property type="component" value="Unassembled WGS sequence"/>
</dbReference>
<feature type="region of interest" description="Disordered" evidence="1">
    <location>
        <begin position="537"/>
        <end position="560"/>
    </location>
</feature>
<dbReference type="OMA" id="HKTTVPC"/>
<feature type="region of interest" description="Disordered" evidence="1">
    <location>
        <begin position="585"/>
        <end position="612"/>
    </location>
</feature>
<organism evidence="3 4">
    <name type="scientific">Atta cephalotes</name>
    <name type="common">Leafcutter ant</name>
    <dbReference type="NCBI Taxonomy" id="12957"/>
    <lineage>
        <taxon>Eukaryota</taxon>
        <taxon>Metazoa</taxon>
        <taxon>Ecdysozoa</taxon>
        <taxon>Arthropoda</taxon>
        <taxon>Hexapoda</taxon>
        <taxon>Insecta</taxon>
        <taxon>Pterygota</taxon>
        <taxon>Neoptera</taxon>
        <taxon>Endopterygota</taxon>
        <taxon>Hymenoptera</taxon>
        <taxon>Apocrita</taxon>
        <taxon>Aculeata</taxon>
        <taxon>Formicoidea</taxon>
        <taxon>Formicidae</taxon>
        <taxon>Myrmicinae</taxon>
        <taxon>Atta</taxon>
    </lineage>
</organism>
<dbReference type="AlphaFoldDB" id="A0A158NKW3"/>
<feature type="compositionally biased region" description="Basic residues" evidence="1">
    <location>
        <begin position="767"/>
        <end position="779"/>
    </location>
</feature>
<feature type="domain" description="BRCT" evidence="2">
    <location>
        <begin position="878"/>
        <end position="958"/>
    </location>
</feature>
<dbReference type="GO" id="GO:0000278">
    <property type="term" value="P:mitotic cell cycle"/>
    <property type="evidence" value="ECO:0007669"/>
    <property type="project" value="TreeGrafter"/>
</dbReference>
<dbReference type="KEGG" id="acep:105621316"/>
<sequence length="1056" mass="121550">MSFNKRKIFASDTSDEDDNFNHQHSSLRVNLSYSKNLTDSGNGSLWRTEIKNDQGEMDTVRTIKRLSRKKSMYEKNHQSDFNNKDMRAINDTDKYAVDKNSDNSIRIKKGIQLKHLTINLEDVSTKERYLETNCNRLKDAILSKTKQIFDKENELSVKITKVLGNKKNSFTSSIRNPNMGNETVMLDMTDLKETAAREHQQYTHNELVVNDQKRDDQYSNIVTTPSNNDRRKSLEKNIDKSRLTQRRLFVEKNKLVEGQIKCKIIEDVVLKKNFPLISLRQATQSSPILSGSNKRFSLVRRSKLHSQNNIKNLNNTFSTIHSVQNFNIETPVVCSTFIEDNATDEKEINDVDASHATHTTTKVTSMEMTEVHGGIHMSEKRISVQNRNSYINNYNENKEEKSKKKSIERNKTGISSRLKDELINKITESDVLQAHEHDSKAKCQNEKCNMMSLSNSNNTIRSSLNVNTSLDADVTEINKARDVWESRNHRMDNTNQNFEVINNKKSVILNDQRESTNTNRTSLQMNTSVDFMHKWRRRSDKSDKDHSSMDMGCSSTGDKEINDIDSLENISLTERLRNISMRNEKISHKPKSKIFKMKDEDKRRSSNTRDSYSYVEGTPYPISRSVLFKSQLKYKTQHLDNTVTCSNLNSLENKKKSDETKSFALHSKVTNEMHMSTEMQKTTEVNSVILEDTPNQNPFVTQNQLTVIKSTSDGTKSETGENIFVQNTKYTPVKKRRLLPLTQISQYSISPIEERKCTPEKSTSTKLNKRIKKKPRKRKSICSKNVNNIKHNIPSKQVQSDSDCDILEDKKKTRKPKKVISKKIFIKKFPDEKVLNMLERNRQNKANNSVESRDSLNDFVKCRITSIQWNKYQSQKIIIVTTGLSKEDKSLVKSIVKSLGAAELELNVSKRTTHVVSTGVRTVNLLRSIIRGCWLVSLEWVLKSLENNGWLNPEMFEMKHFSKAVQENRKDRQLFGPSYIPELFGACGFIYIEHKTTVPCNTLKELIKTAGGHITENIKLAKIIIGTNGLKETWVIDSITTGELQLTKLYQWNNAK</sequence>
<dbReference type="SMART" id="SM00292">
    <property type="entry name" value="BRCT"/>
    <property type="match status" value="1"/>
</dbReference>
<keyword evidence="4" id="KW-1185">Reference proteome</keyword>
<dbReference type="EnsemblMetazoa" id="XM_012202781.1">
    <property type="protein sequence ID" value="XP_012058171.1"/>
    <property type="gene ID" value="LOC105621316"/>
</dbReference>
<evidence type="ECO:0000313" key="4">
    <source>
        <dbReference type="Proteomes" id="UP000005205"/>
    </source>
</evidence>
<protein>
    <recommendedName>
        <fullName evidence="2">BRCT domain-containing protein</fullName>
    </recommendedName>
</protein>
<dbReference type="CDD" id="cd17736">
    <property type="entry name" value="BRCT_microcephalin_rpt2"/>
    <property type="match status" value="1"/>
</dbReference>